<dbReference type="PROSITE" id="PS00518">
    <property type="entry name" value="ZF_RING_1"/>
    <property type="match status" value="1"/>
</dbReference>
<protein>
    <submittedName>
        <fullName evidence="7">RING-type domain-containing protein</fullName>
    </submittedName>
</protein>
<dbReference type="SUPFAM" id="SSF57850">
    <property type="entry name" value="RING/U-box"/>
    <property type="match status" value="1"/>
</dbReference>
<dbReference type="InterPro" id="IPR017907">
    <property type="entry name" value="Znf_RING_CS"/>
</dbReference>
<feature type="domain" description="RING-type" evidence="5">
    <location>
        <begin position="14"/>
        <end position="61"/>
    </location>
</feature>
<keyword evidence="6" id="KW-1185">Reference proteome</keyword>
<dbReference type="WBParaSite" id="jg22479">
    <property type="protein sequence ID" value="jg22479"/>
    <property type="gene ID" value="jg22479"/>
</dbReference>
<dbReference type="Proteomes" id="UP000887574">
    <property type="component" value="Unplaced"/>
</dbReference>
<evidence type="ECO:0000256" key="2">
    <source>
        <dbReference type="ARBA" id="ARBA00022771"/>
    </source>
</evidence>
<evidence type="ECO:0000256" key="4">
    <source>
        <dbReference type="PROSITE-ProRule" id="PRU00175"/>
    </source>
</evidence>
<organism evidence="6 7">
    <name type="scientific">Ditylenchus dipsaci</name>
    <dbReference type="NCBI Taxonomy" id="166011"/>
    <lineage>
        <taxon>Eukaryota</taxon>
        <taxon>Metazoa</taxon>
        <taxon>Ecdysozoa</taxon>
        <taxon>Nematoda</taxon>
        <taxon>Chromadorea</taxon>
        <taxon>Rhabditida</taxon>
        <taxon>Tylenchina</taxon>
        <taxon>Tylenchomorpha</taxon>
        <taxon>Sphaerularioidea</taxon>
        <taxon>Anguinidae</taxon>
        <taxon>Anguininae</taxon>
        <taxon>Ditylenchus</taxon>
    </lineage>
</organism>
<dbReference type="SMART" id="SM00184">
    <property type="entry name" value="RING"/>
    <property type="match status" value="1"/>
</dbReference>
<evidence type="ECO:0000256" key="1">
    <source>
        <dbReference type="ARBA" id="ARBA00022723"/>
    </source>
</evidence>
<evidence type="ECO:0000313" key="7">
    <source>
        <dbReference type="WBParaSite" id="jg22479"/>
    </source>
</evidence>
<dbReference type="GO" id="GO:0008270">
    <property type="term" value="F:zinc ion binding"/>
    <property type="evidence" value="ECO:0007669"/>
    <property type="project" value="UniProtKB-KW"/>
</dbReference>
<dbReference type="PROSITE" id="PS50089">
    <property type="entry name" value="ZF_RING_2"/>
    <property type="match status" value="1"/>
</dbReference>
<keyword evidence="3" id="KW-0862">Zinc</keyword>
<evidence type="ECO:0000313" key="6">
    <source>
        <dbReference type="Proteomes" id="UP000887574"/>
    </source>
</evidence>
<dbReference type="Gene3D" id="3.30.40.10">
    <property type="entry name" value="Zinc/RING finger domain, C3HC4 (zinc finger)"/>
    <property type="match status" value="1"/>
</dbReference>
<name>A0A915DQJ9_9BILA</name>
<dbReference type="AlphaFoldDB" id="A0A915DQJ9"/>
<proteinExistence type="predicted"/>
<evidence type="ECO:0000256" key="3">
    <source>
        <dbReference type="ARBA" id="ARBA00022833"/>
    </source>
</evidence>
<reference evidence="7" key="1">
    <citation type="submission" date="2022-11" db="UniProtKB">
        <authorList>
            <consortium name="WormBaseParasite"/>
        </authorList>
    </citation>
    <scope>IDENTIFICATION</scope>
</reference>
<dbReference type="InterPro" id="IPR001841">
    <property type="entry name" value="Znf_RING"/>
</dbReference>
<keyword evidence="2 4" id="KW-0863">Zinc-finger</keyword>
<sequence length="196" mass="21839">MEEHLKLIFADLECAMCMSTLNNVRSLPCGHMFCGTCVDSLLNTAPLDISQMVSIQCPSCRATAVISRHDANVNNHHYHQMNGIISKLSQAKTLWKTSPKCSYCSTVTLAHKLITCTSCVSKPSLCADCVLDQDHINHVRVKTIDLATPEFIQSAVENMQQLKKDCTKVLTDFTIKVNHLTQTEEKNKICSILMPK</sequence>
<accession>A0A915DQJ9</accession>
<dbReference type="Pfam" id="PF13639">
    <property type="entry name" value="zf-RING_2"/>
    <property type="match status" value="1"/>
</dbReference>
<evidence type="ECO:0000259" key="5">
    <source>
        <dbReference type="PROSITE" id="PS50089"/>
    </source>
</evidence>
<dbReference type="InterPro" id="IPR013083">
    <property type="entry name" value="Znf_RING/FYVE/PHD"/>
</dbReference>
<keyword evidence="1" id="KW-0479">Metal-binding</keyword>